<dbReference type="PANTHER" id="PTHR43877">
    <property type="entry name" value="AMINOALKYLPHOSPHONATE N-ACETYLTRANSFERASE-RELATED-RELATED"/>
    <property type="match status" value="1"/>
</dbReference>
<dbReference type="SUPFAM" id="SSF55729">
    <property type="entry name" value="Acyl-CoA N-acyltransferases (Nat)"/>
    <property type="match status" value="1"/>
</dbReference>
<dbReference type="CDD" id="cd04301">
    <property type="entry name" value="NAT_SF"/>
    <property type="match status" value="1"/>
</dbReference>
<evidence type="ECO:0000256" key="1">
    <source>
        <dbReference type="ARBA" id="ARBA00022679"/>
    </source>
</evidence>
<protein>
    <submittedName>
        <fullName evidence="4">N-acetyltransferase</fullName>
    </submittedName>
</protein>
<dbReference type="OrthoDB" id="9789605at2"/>
<evidence type="ECO:0000256" key="2">
    <source>
        <dbReference type="ARBA" id="ARBA00023315"/>
    </source>
</evidence>
<dbReference type="InterPro" id="IPR050832">
    <property type="entry name" value="Bact_Acetyltransf"/>
</dbReference>
<organism evidence="4 5">
    <name type="scientific">Atlantibacter subterraneus</name>
    <dbReference type="NCBI Taxonomy" id="255519"/>
    <lineage>
        <taxon>Bacteria</taxon>
        <taxon>Pseudomonadati</taxon>
        <taxon>Pseudomonadota</taxon>
        <taxon>Gammaproteobacteria</taxon>
        <taxon>Enterobacterales</taxon>
        <taxon>Enterobacteriaceae</taxon>
        <taxon>Atlantibacter</taxon>
    </lineage>
</organism>
<keyword evidence="1 4" id="KW-0808">Transferase</keyword>
<dbReference type="InterPro" id="IPR016181">
    <property type="entry name" value="Acyl_CoA_acyltransferase"/>
</dbReference>
<dbReference type="PROSITE" id="PS51186">
    <property type="entry name" value="GNAT"/>
    <property type="match status" value="1"/>
</dbReference>
<feature type="domain" description="N-acetyltransferase" evidence="3">
    <location>
        <begin position="18"/>
        <end position="161"/>
    </location>
</feature>
<proteinExistence type="predicted"/>
<dbReference type="Pfam" id="PF00583">
    <property type="entry name" value="Acetyltransf_1"/>
    <property type="match status" value="1"/>
</dbReference>
<dbReference type="AlphaFoldDB" id="A0A3R9F4Y2"/>
<dbReference type="InterPro" id="IPR000182">
    <property type="entry name" value="GNAT_dom"/>
</dbReference>
<dbReference type="PANTHER" id="PTHR43877:SF2">
    <property type="entry name" value="AMINOALKYLPHOSPHONATE N-ACETYLTRANSFERASE-RELATED"/>
    <property type="match status" value="1"/>
</dbReference>
<name>A0A3R9F4Y2_9ENTR</name>
<dbReference type="GO" id="GO:0016747">
    <property type="term" value="F:acyltransferase activity, transferring groups other than amino-acyl groups"/>
    <property type="evidence" value="ECO:0007669"/>
    <property type="project" value="InterPro"/>
</dbReference>
<evidence type="ECO:0000313" key="5">
    <source>
        <dbReference type="Proteomes" id="UP000275331"/>
    </source>
</evidence>
<dbReference type="EMBL" id="RHXB01000002">
    <property type="protein sequence ID" value="RSE28521.1"/>
    <property type="molecule type" value="Genomic_DNA"/>
</dbReference>
<evidence type="ECO:0000313" key="4">
    <source>
        <dbReference type="EMBL" id="RSE28521.1"/>
    </source>
</evidence>
<dbReference type="Proteomes" id="UP000275331">
    <property type="component" value="Unassembled WGS sequence"/>
</dbReference>
<reference evidence="4 5" key="1">
    <citation type="submission" date="2018-10" db="EMBL/GenBank/DDBJ databases">
        <title>Transmission dynamics of multidrug resistant bacteria on intensive care unit surfaces.</title>
        <authorList>
            <person name="D'Souza A.W."/>
            <person name="Potter R.F."/>
            <person name="Wallace M."/>
            <person name="Shupe A."/>
            <person name="Patel S."/>
            <person name="Sun S."/>
            <person name="Gul D."/>
            <person name="Kwon J.H."/>
            <person name="Andleeb S."/>
            <person name="Burnham C.-A.D."/>
            <person name="Dantas G."/>
        </authorList>
    </citation>
    <scope>NUCLEOTIDE SEQUENCE [LARGE SCALE GENOMIC DNA]</scope>
    <source>
        <strain evidence="4 5">AS_373</strain>
    </source>
</reference>
<evidence type="ECO:0000259" key="3">
    <source>
        <dbReference type="PROSITE" id="PS51186"/>
    </source>
</evidence>
<dbReference type="RefSeq" id="WP_125291660.1">
    <property type="nucleotide sequence ID" value="NZ_DAMBXK010000001.1"/>
</dbReference>
<accession>A0A3R9F4Y2</accession>
<sequence>MKMHKKVTISDPDKKSDLTLRPWQEADRPFLRTIYLHARREAWPWLDASQWQLEDFDAATLGETIWVAEQDGHRVGFASLLENDNFLHNLFIDPQYQGSGAGSALLQKAQESFTSTGALKCLVKNEPAVRFYQRHGWEIESTGDSPEGEYYLMHWKQKKADSRLP</sequence>
<dbReference type="Gene3D" id="3.40.630.30">
    <property type="match status" value="1"/>
</dbReference>
<comment type="caution">
    <text evidence="4">The sequence shown here is derived from an EMBL/GenBank/DDBJ whole genome shotgun (WGS) entry which is preliminary data.</text>
</comment>
<gene>
    <name evidence="4" type="ORF">EGT71_03815</name>
</gene>
<keyword evidence="2" id="KW-0012">Acyltransferase</keyword>